<name>A0ABV0D0N5_9SPHN</name>
<reference evidence="2 3" key="1">
    <citation type="submission" date="2024-05" db="EMBL/GenBank/DDBJ databases">
        <authorList>
            <person name="Park S."/>
        </authorList>
    </citation>
    <scope>NUCLEOTIDE SEQUENCE [LARGE SCALE GENOMIC DNA]</scope>
    <source>
        <strain evidence="2 3">DGU5</strain>
    </source>
</reference>
<gene>
    <name evidence="2" type="ORF">ABDJ38_16100</name>
</gene>
<organism evidence="2 3">
    <name type="scientific">Aurantiacibacter flavus</name>
    <dbReference type="NCBI Taxonomy" id="3145232"/>
    <lineage>
        <taxon>Bacteria</taxon>
        <taxon>Pseudomonadati</taxon>
        <taxon>Pseudomonadota</taxon>
        <taxon>Alphaproteobacteria</taxon>
        <taxon>Sphingomonadales</taxon>
        <taxon>Erythrobacteraceae</taxon>
        <taxon>Aurantiacibacter</taxon>
    </lineage>
</organism>
<dbReference type="InterPro" id="IPR035897">
    <property type="entry name" value="Toll_tir_struct_dom_sf"/>
</dbReference>
<dbReference type="SUPFAM" id="SSF52200">
    <property type="entry name" value="Toll/Interleukin receptor TIR domain"/>
    <property type="match status" value="1"/>
</dbReference>
<dbReference type="RefSeq" id="WP_346786159.1">
    <property type="nucleotide sequence ID" value="NZ_JBDLBR010000007.1"/>
</dbReference>
<dbReference type="InterPro" id="IPR000157">
    <property type="entry name" value="TIR_dom"/>
</dbReference>
<evidence type="ECO:0000259" key="1">
    <source>
        <dbReference type="Pfam" id="PF13676"/>
    </source>
</evidence>
<dbReference type="Gene3D" id="3.40.50.10140">
    <property type="entry name" value="Toll/interleukin-1 receptor homology (TIR) domain"/>
    <property type="match status" value="1"/>
</dbReference>
<dbReference type="EMBL" id="JBDLBR010000007">
    <property type="protein sequence ID" value="MEN7538699.1"/>
    <property type="molecule type" value="Genomic_DNA"/>
</dbReference>
<dbReference type="Proteomes" id="UP001484535">
    <property type="component" value="Unassembled WGS sequence"/>
</dbReference>
<evidence type="ECO:0000313" key="2">
    <source>
        <dbReference type="EMBL" id="MEN7538699.1"/>
    </source>
</evidence>
<keyword evidence="3" id="KW-1185">Reference proteome</keyword>
<dbReference type="Pfam" id="PF13676">
    <property type="entry name" value="TIR_2"/>
    <property type="match status" value="1"/>
</dbReference>
<keyword evidence="2" id="KW-0675">Receptor</keyword>
<accession>A0ABV0D0N5</accession>
<comment type="caution">
    <text evidence="2">The sequence shown here is derived from an EMBL/GenBank/DDBJ whole genome shotgun (WGS) entry which is preliminary data.</text>
</comment>
<proteinExistence type="predicted"/>
<evidence type="ECO:0000313" key="3">
    <source>
        <dbReference type="Proteomes" id="UP001484535"/>
    </source>
</evidence>
<feature type="domain" description="TIR" evidence="1">
    <location>
        <begin position="39"/>
        <end position="156"/>
    </location>
</feature>
<sequence>MLMASDVRAAALRYRTQARKSADTILVETATTVSKRFDIFLSHSALDKELVLGTKALIEDRNLSVYVDWIEDAALDRSAVDRDRADHLRERMRQCDTLFYVHTANAALSPWCPWELGYFDALRAPDRQVFVLPIVEDEQYAGREYLSLYDFVDLATYRHDPRHVREQRAFDRERFRDALGLRPR</sequence>
<protein>
    <submittedName>
        <fullName evidence="2">Toll/interleukin-1 receptor domain-containing protein</fullName>
    </submittedName>
</protein>